<evidence type="ECO:0000256" key="6">
    <source>
        <dbReference type="RuleBase" id="RU003930"/>
    </source>
</evidence>
<dbReference type="RefSeq" id="WP_079653972.1">
    <property type="nucleotide sequence ID" value="NZ_LT670846.1"/>
</dbReference>
<keyword evidence="5" id="KW-0699">rRNA-binding</keyword>
<dbReference type="Proteomes" id="UP000189810">
    <property type="component" value="Chromosome I"/>
</dbReference>
<accession>A0A1M6S0P9</accession>
<dbReference type="GO" id="GO:0005840">
    <property type="term" value="C:ribosome"/>
    <property type="evidence" value="ECO:0007669"/>
    <property type="project" value="UniProtKB-KW"/>
</dbReference>
<comment type="subunit">
    <text evidence="5">Part of the 50S ribosomal subunit; part of the 5S rRNA/L5/L18/L25 subcomplex. Contacts the 5S rRNA and the P site tRNA. Forms a bridge to the 30S subunit in the 70S ribosome.</text>
</comment>
<dbReference type="InterPro" id="IPR020930">
    <property type="entry name" value="Ribosomal_uL5_bac-type"/>
</dbReference>
<feature type="domain" description="Large ribosomal subunit protein uL5 N-terminal" evidence="7">
    <location>
        <begin position="31"/>
        <end position="87"/>
    </location>
</feature>
<comment type="similarity">
    <text evidence="1 5 6">Belongs to the universal ribosomal protein uL5 family.</text>
</comment>
<organism evidence="9 10">
    <name type="scientific">Thermocrinis minervae</name>
    <dbReference type="NCBI Taxonomy" id="381751"/>
    <lineage>
        <taxon>Bacteria</taxon>
        <taxon>Pseudomonadati</taxon>
        <taxon>Aquificota</taxon>
        <taxon>Aquificia</taxon>
        <taxon>Aquificales</taxon>
        <taxon>Aquificaceae</taxon>
        <taxon>Thermocrinis</taxon>
    </lineage>
</organism>
<dbReference type="GO" id="GO:0003735">
    <property type="term" value="F:structural constituent of ribosome"/>
    <property type="evidence" value="ECO:0007669"/>
    <property type="project" value="InterPro"/>
</dbReference>
<dbReference type="GO" id="GO:1990904">
    <property type="term" value="C:ribonucleoprotein complex"/>
    <property type="evidence" value="ECO:0007669"/>
    <property type="project" value="UniProtKB-KW"/>
</dbReference>
<evidence type="ECO:0000256" key="2">
    <source>
        <dbReference type="ARBA" id="ARBA00022980"/>
    </source>
</evidence>
<evidence type="ECO:0000256" key="3">
    <source>
        <dbReference type="ARBA" id="ARBA00023274"/>
    </source>
</evidence>
<dbReference type="SUPFAM" id="SSF55282">
    <property type="entry name" value="RL5-like"/>
    <property type="match status" value="1"/>
</dbReference>
<dbReference type="Gene3D" id="3.30.1440.10">
    <property type="match status" value="1"/>
</dbReference>
<evidence type="ECO:0000259" key="8">
    <source>
        <dbReference type="Pfam" id="PF00673"/>
    </source>
</evidence>
<dbReference type="InterPro" id="IPR022803">
    <property type="entry name" value="Ribosomal_uL5_dom_sf"/>
</dbReference>
<name>A0A1M6S0P9_9AQUI</name>
<dbReference type="PANTHER" id="PTHR11994">
    <property type="entry name" value="60S RIBOSOMAL PROTEIN L11-RELATED"/>
    <property type="match status" value="1"/>
</dbReference>
<reference evidence="9 10" key="1">
    <citation type="submission" date="2016-11" db="EMBL/GenBank/DDBJ databases">
        <authorList>
            <person name="Jaros S."/>
            <person name="Januszkiewicz K."/>
            <person name="Wedrychowicz H."/>
        </authorList>
    </citation>
    <scope>NUCLEOTIDE SEQUENCE [LARGE SCALE GENOMIC DNA]</scope>
    <source>
        <strain evidence="9 10">DSM 19557</strain>
    </source>
</reference>
<sequence length="187" mass="21406">MSTQTKYVPRLYIKYKEEVVPKLIQRFGYKNPMQVPRLVKIVVNMGVGEAVSDIKYLERAMEDLKAITGQHPSIRRARKSEAGFKLRKGMPVGLKVTLRKVRMWEFLDKLISVALPRVKDFKGLNPRSFDGRGNYAFGIAEQIVFPEIDYEKVDAIRGMDIIIHTTAKTDEEALWLLSLLGLPIRSV</sequence>
<gene>
    <name evidence="5" type="primary">rplE</name>
    <name evidence="9" type="ORF">SAMN05444391_0833</name>
</gene>
<dbReference type="InterPro" id="IPR031309">
    <property type="entry name" value="Ribosomal_uL5_C"/>
</dbReference>
<dbReference type="Pfam" id="PF00281">
    <property type="entry name" value="Ribosomal_L5"/>
    <property type="match status" value="1"/>
</dbReference>
<dbReference type="InterPro" id="IPR002132">
    <property type="entry name" value="Ribosomal_uL5"/>
</dbReference>
<keyword evidence="3 5" id="KW-0687">Ribonucleoprotein</keyword>
<keyword evidence="10" id="KW-1185">Reference proteome</keyword>
<evidence type="ECO:0000256" key="5">
    <source>
        <dbReference type="HAMAP-Rule" id="MF_01333"/>
    </source>
</evidence>
<dbReference type="EMBL" id="LT670846">
    <property type="protein sequence ID" value="SHK38230.1"/>
    <property type="molecule type" value="Genomic_DNA"/>
</dbReference>
<dbReference type="GO" id="GO:0006412">
    <property type="term" value="P:translation"/>
    <property type="evidence" value="ECO:0007669"/>
    <property type="project" value="UniProtKB-UniRule"/>
</dbReference>
<evidence type="ECO:0000259" key="7">
    <source>
        <dbReference type="Pfam" id="PF00281"/>
    </source>
</evidence>
<dbReference type="GO" id="GO:0019843">
    <property type="term" value="F:rRNA binding"/>
    <property type="evidence" value="ECO:0007669"/>
    <property type="project" value="UniProtKB-UniRule"/>
</dbReference>
<dbReference type="OrthoDB" id="9806626at2"/>
<dbReference type="NCBIfam" id="NF000585">
    <property type="entry name" value="PRK00010.1"/>
    <property type="match status" value="1"/>
</dbReference>
<keyword evidence="2 5" id="KW-0689">Ribosomal protein</keyword>
<dbReference type="STRING" id="381751.SAMN05444391_0833"/>
<dbReference type="GO" id="GO:0000049">
    <property type="term" value="F:tRNA binding"/>
    <property type="evidence" value="ECO:0007669"/>
    <property type="project" value="UniProtKB-UniRule"/>
</dbReference>
<evidence type="ECO:0000313" key="9">
    <source>
        <dbReference type="EMBL" id="SHK38230.1"/>
    </source>
</evidence>
<evidence type="ECO:0000313" key="10">
    <source>
        <dbReference type="Proteomes" id="UP000189810"/>
    </source>
</evidence>
<dbReference type="PIRSF" id="PIRSF002161">
    <property type="entry name" value="Ribosomal_L5"/>
    <property type="match status" value="1"/>
</dbReference>
<keyword evidence="5" id="KW-0694">RNA-binding</keyword>
<dbReference type="HAMAP" id="MF_01333_B">
    <property type="entry name" value="Ribosomal_uL5_B"/>
    <property type="match status" value="1"/>
</dbReference>
<feature type="domain" description="Large ribosomal subunit protein uL5 C-terminal" evidence="8">
    <location>
        <begin position="91"/>
        <end position="183"/>
    </location>
</feature>
<evidence type="ECO:0000256" key="4">
    <source>
        <dbReference type="ARBA" id="ARBA00035245"/>
    </source>
</evidence>
<evidence type="ECO:0000256" key="1">
    <source>
        <dbReference type="ARBA" id="ARBA00008553"/>
    </source>
</evidence>
<proteinExistence type="inferred from homology"/>
<comment type="function">
    <text evidence="5">This is 1 of the proteins that bind and probably mediate the attachment of the 5S RNA into the large ribosomal subunit, where it forms part of the central protuberance. In the 70S ribosome it contacts protein S13 of the 30S subunit (bridge B1b), connecting the 2 subunits; this bridge is implicated in subunit movement. Contacts the P site tRNA; the 5S rRNA and some of its associated proteins might help stabilize positioning of ribosome-bound tRNAs.</text>
</comment>
<dbReference type="Pfam" id="PF00673">
    <property type="entry name" value="Ribosomal_L5_C"/>
    <property type="match status" value="1"/>
</dbReference>
<dbReference type="FunFam" id="3.30.1440.10:FF:000001">
    <property type="entry name" value="50S ribosomal protein L5"/>
    <property type="match status" value="1"/>
</dbReference>
<protein>
    <recommendedName>
        <fullName evidence="4 5">Large ribosomal subunit protein uL5</fullName>
    </recommendedName>
</protein>
<dbReference type="AlphaFoldDB" id="A0A1M6S0P9"/>
<keyword evidence="5" id="KW-0820">tRNA-binding</keyword>
<dbReference type="InterPro" id="IPR031310">
    <property type="entry name" value="Ribosomal_uL5_N"/>
</dbReference>